<organism evidence="6">
    <name type="scientific">hydrothermal vent metagenome</name>
    <dbReference type="NCBI Taxonomy" id="652676"/>
    <lineage>
        <taxon>unclassified sequences</taxon>
        <taxon>metagenomes</taxon>
        <taxon>ecological metagenomes</taxon>
    </lineage>
</organism>
<dbReference type="GO" id="GO:0004794">
    <property type="term" value="F:threonine deaminase activity"/>
    <property type="evidence" value="ECO:0007669"/>
    <property type="project" value="TreeGrafter"/>
</dbReference>
<protein>
    <submittedName>
        <fullName evidence="6">Pyridoxal-phosphate dependent enzyme family protein</fullName>
    </submittedName>
</protein>
<evidence type="ECO:0000313" key="6">
    <source>
        <dbReference type="EMBL" id="VAX38467.1"/>
    </source>
</evidence>
<dbReference type="EMBL" id="UOGL01000208">
    <property type="protein sequence ID" value="VAX38467.1"/>
    <property type="molecule type" value="Genomic_DNA"/>
</dbReference>
<dbReference type="GO" id="GO:0009097">
    <property type="term" value="P:isoleucine biosynthetic process"/>
    <property type="evidence" value="ECO:0007669"/>
    <property type="project" value="TreeGrafter"/>
</dbReference>
<dbReference type="Gene3D" id="3.40.50.1100">
    <property type="match status" value="2"/>
</dbReference>
<dbReference type="FunFam" id="3.40.50.1100:FF:000005">
    <property type="entry name" value="Threonine dehydratase catabolic"/>
    <property type="match status" value="1"/>
</dbReference>
<dbReference type="PANTHER" id="PTHR48078">
    <property type="entry name" value="THREONINE DEHYDRATASE, MITOCHONDRIAL-RELATED"/>
    <property type="match status" value="1"/>
</dbReference>
<evidence type="ECO:0000256" key="4">
    <source>
        <dbReference type="ARBA" id="ARBA00023239"/>
    </source>
</evidence>
<proteinExistence type="inferred from homology"/>
<keyword evidence="4" id="KW-0456">Lyase</keyword>
<dbReference type="SUPFAM" id="SSF53686">
    <property type="entry name" value="Tryptophan synthase beta subunit-like PLP-dependent enzymes"/>
    <property type="match status" value="1"/>
</dbReference>
<accession>A0A3B1E640</accession>
<comment type="cofactor">
    <cofactor evidence="1">
        <name>pyridoxal 5'-phosphate</name>
        <dbReference type="ChEBI" id="CHEBI:597326"/>
    </cofactor>
</comment>
<dbReference type="GO" id="GO:0006565">
    <property type="term" value="P:L-serine catabolic process"/>
    <property type="evidence" value="ECO:0007669"/>
    <property type="project" value="TreeGrafter"/>
</dbReference>
<dbReference type="GO" id="GO:0006567">
    <property type="term" value="P:L-threonine catabolic process"/>
    <property type="evidence" value="ECO:0007669"/>
    <property type="project" value="TreeGrafter"/>
</dbReference>
<dbReference type="CDD" id="cd01562">
    <property type="entry name" value="Thr-dehyd"/>
    <property type="match status" value="1"/>
</dbReference>
<keyword evidence="3" id="KW-0663">Pyridoxal phosphate</keyword>
<dbReference type="InterPro" id="IPR050147">
    <property type="entry name" value="Ser/Thr_Dehydratase"/>
</dbReference>
<dbReference type="Pfam" id="PF00291">
    <property type="entry name" value="PALP"/>
    <property type="match status" value="1"/>
</dbReference>
<reference evidence="6" key="1">
    <citation type="submission" date="2018-06" db="EMBL/GenBank/DDBJ databases">
        <authorList>
            <person name="Zhirakovskaya E."/>
        </authorList>
    </citation>
    <scope>NUCLEOTIDE SEQUENCE</scope>
</reference>
<dbReference type="InterPro" id="IPR001926">
    <property type="entry name" value="TrpB-like_PALP"/>
</dbReference>
<evidence type="ECO:0000256" key="3">
    <source>
        <dbReference type="ARBA" id="ARBA00022898"/>
    </source>
</evidence>
<comment type="similarity">
    <text evidence="2">Belongs to the serine/threonine dehydratase family.</text>
</comment>
<sequence length="325" mass="34796">MSIVTYADVLDALPQVYRLLSPTPLYEWTALSELAGCQLFLKHENHQPVGAFKVRGGVNLVGTLSDEERNAGVLGCSTGNHGQSLAFACQHFKVNCTIVVPQGNNPDKNDAIRSLGATLIEQGKDFNEAIEYLENELLPLGGRYVHSANEPKLLAGVGSMGHEIFQKLPNPDAIVVSIGMGSSVCSTGIVAKHLSPSTEIIGVQATGASAVVKSWRANSIQTTERAETWAEGIATRTPAKMTLEIMRHVMDDALLVTDDEMRYACYHILKQTHNLVEGAGAAPLAAVLQQRERFAGKKVVCILSGGNLDLAELPAILAIGKSNNT</sequence>
<gene>
    <name evidence="6" type="ORF">MNBD_PLANCTO02-3062</name>
</gene>
<dbReference type="GO" id="GO:0003941">
    <property type="term" value="F:L-serine ammonia-lyase activity"/>
    <property type="evidence" value="ECO:0007669"/>
    <property type="project" value="TreeGrafter"/>
</dbReference>
<name>A0A3B1E640_9ZZZZ</name>
<dbReference type="InterPro" id="IPR036052">
    <property type="entry name" value="TrpB-like_PALP_sf"/>
</dbReference>
<dbReference type="AlphaFoldDB" id="A0A3B1E640"/>
<feature type="domain" description="Tryptophan synthase beta chain-like PALP" evidence="5">
    <location>
        <begin position="20"/>
        <end position="305"/>
    </location>
</feature>
<evidence type="ECO:0000259" key="5">
    <source>
        <dbReference type="Pfam" id="PF00291"/>
    </source>
</evidence>
<evidence type="ECO:0000256" key="1">
    <source>
        <dbReference type="ARBA" id="ARBA00001933"/>
    </source>
</evidence>
<dbReference type="PANTHER" id="PTHR48078:SF7">
    <property type="entry name" value="BLL6502 PROTEIN"/>
    <property type="match status" value="1"/>
</dbReference>
<evidence type="ECO:0000256" key="2">
    <source>
        <dbReference type="ARBA" id="ARBA00010869"/>
    </source>
</evidence>